<dbReference type="GO" id="GO:0008017">
    <property type="term" value="F:microtubule binding"/>
    <property type="evidence" value="ECO:0007669"/>
    <property type="project" value="InterPro"/>
</dbReference>
<feature type="non-terminal residue" evidence="15">
    <location>
        <position position="1"/>
    </location>
</feature>
<evidence type="ECO:0000256" key="1">
    <source>
        <dbReference type="ARBA" id="ARBA00004186"/>
    </source>
</evidence>
<keyword evidence="11" id="KW-0131">Cell cycle</keyword>
<keyword evidence="10" id="KW-0206">Cytoskeleton</keyword>
<evidence type="ECO:0000313" key="15">
    <source>
        <dbReference type="EMBL" id="NXM01410.1"/>
    </source>
</evidence>
<keyword evidence="12" id="KW-0137">Centromere</keyword>
<reference evidence="15 16" key="1">
    <citation type="submission" date="2019-09" db="EMBL/GenBank/DDBJ databases">
        <title>Bird 10,000 Genomes (B10K) Project - Family phase.</title>
        <authorList>
            <person name="Zhang G."/>
        </authorList>
    </citation>
    <scope>NUCLEOTIDE SEQUENCE [LARGE SCALE GENOMIC DNA]</scope>
    <source>
        <strain evidence="15">B10K-DU-001-37</strain>
        <tissue evidence="15">Muscle</tissue>
    </source>
</reference>
<keyword evidence="5" id="KW-0963">Cytoplasm</keyword>
<dbReference type="Gene3D" id="6.10.250.1380">
    <property type="match status" value="1"/>
</dbReference>
<dbReference type="AlphaFoldDB" id="A0A7L0XCP2"/>
<comment type="caution">
    <text evidence="15">The sequence shown here is derived from an EMBL/GenBank/DDBJ whole genome shotgun (WGS) entry which is preliminary data.</text>
</comment>
<evidence type="ECO:0000256" key="6">
    <source>
        <dbReference type="ARBA" id="ARBA00022618"/>
    </source>
</evidence>
<proteinExistence type="inferred from homology"/>
<dbReference type="EMBL" id="VXAW01005349">
    <property type="protein sequence ID" value="NXM01410.1"/>
    <property type="molecule type" value="Genomic_DNA"/>
</dbReference>
<keyword evidence="16" id="KW-1185">Reference proteome</keyword>
<keyword evidence="6" id="KW-0132">Cell division</keyword>
<accession>A0A7L0XCP2</accession>
<feature type="non-terminal residue" evidence="15">
    <location>
        <position position="153"/>
    </location>
</feature>
<evidence type="ECO:0000256" key="5">
    <source>
        <dbReference type="ARBA" id="ARBA00022490"/>
    </source>
</evidence>
<dbReference type="Pfam" id="PF16740">
    <property type="entry name" value="SKA2"/>
    <property type="match status" value="1"/>
</dbReference>
<dbReference type="PANTHER" id="PTHR32017:SF3">
    <property type="entry name" value="SPINDLE AND KINETOCHORE-ASSOCIATED PROTEIN 2"/>
    <property type="match status" value="1"/>
</dbReference>
<dbReference type="InterPro" id="IPR042091">
    <property type="entry name" value="Ska2_N"/>
</dbReference>
<dbReference type="GO" id="GO:0007059">
    <property type="term" value="P:chromosome segregation"/>
    <property type="evidence" value="ECO:0007669"/>
    <property type="project" value="InterPro"/>
</dbReference>
<evidence type="ECO:0000259" key="14">
    <source>
        <dbReference type="Pfam" id="PF16740"/>
    </source>
</evidence>
<dbReference type="InterPro" id="IPR026762">
    <property type="entry name" value="Ska2"/>
</dbReference>
<keyword evidence="8" id="KW-0498">Mitosis</keyword>
<dbReference type="Proteomes" id="UP000537779">
    <property type="component" value="Unassembled WGS sequence"/>
</dbReference>
<protein>
    <recommendedName>
        <fullName evidence="13">Protein FAM33A</fullName>
    </recommendedName>
</protein>
<evidence type="ECO:0000256" key="11">
    <source>
        <dbReference type="ARBA" id="ARBA00023306"/>
    </source>
</evidence>
<organism evidence="15 16">
    <name type="scientific">Tyrannus savana</name>
    <name type="common">Fork-tailed flycatcher</name>
    <name type="synonym">Muscivora tyrannus</name>
    <dbReference type="NCBI Taxonomy" id="137541"/>
    <lineage>
        <taxon>Eukaryota</taxon>
        <taxon>Metazoa</taxon>
        <taxon>Chordata</taxon>
        <taxon>Craniata</taxon>
        <taxon>Vertebrata</taxon>
        <taxon>Euteleostomi</taxon>
        <taxon>Archelosauria</taxon>
        <taxon>Archosauria</taxon>
        <taxon>Dinosauria</taxon>
        <taxon>Saurischia</taxon>
        <taxon>Theropoda</taxon>
        <taxon>Coelurosauria</taxon>
        <taxon>Aves</taxon>
        <taxon>Neognathae</taxon>
        <taxon>Neoaves</taxon>
        <taxon>Telluraves</taxon>
        <taxon>Australaves</taxon>
        <taxon>Passeriformes</taxon>
        <taxon>Tyrannidae</taxon>
        <taxon>Tyrannus</taxon>
    </lineage>
</organism>
<dbReference type="GO" id="GO:0000278">
    <property type="term" value="P:mitotic cell cycle"/>
    <property type="evidence" value="ECO:0007669"/>
    <property type="project" value="TreeGrafter"/>
</dbReference>
<dbReference type="PANTHER" id="PTHR32017">
    <property type="entry name" value="SPINDLE AND KINETOCHORE-ASSOCIATED PROTEIN 2"/>
    <property type="match status" value="1"/>
</dbReference>
<keyword evidence="9" id="KW-0995">Kinetochore</keyword>
<comment type="subcellular location">
    <subcellularLocation>
        <location evidence="2">Chromosome</location>
        <location evidence="2">Centromere</location>
        <location evidence="2">Kinetochore</location>
    </subcellularLocation>
    <subcellularLocation>
        <location evidence="1">Cytoplasm</location>
        <location evidence="1">Cytoskeleton</location>
        <location evidence="1">Spindle</location>
    </subcellularLocation>
</comment>
<evidence type="ECO:0000313" key="16">
    <source>
        <dbReference type="Proteomes" id="UP000537779"/>
    </source>
</evidence>
<gene>
    <name evidence="15" type="primary">Ska2</name>
    <name evidence="15" type="ORF">TYRSAV_R15243</name>
</gene>
<evidence type="ECO:0000256" key="7">
    <source>
        <dbReference type="ARBA" id="ARBA00022701"/>
    </source>
</evidence>
<evidence type="ECO:0000256" key="4">
    <source>
        <dbReference type="ARBA" id="ARBA00022454"/>
    </source>
</evidence>
<dbReference type="GO" id="GO:0051301">
    <property type="term" value="P:cell division"/>
    <property type="evidence" value="ECO:0007669"/>
    <property type="project" value="UniProtKB-KW"/>
</dbReference>
<sequence length="153" mass="16944">FQKAEADLDWIQHRLEYEIRRNLPDDVPPEEDPLAILEELSAAKARYKALCLRMDKVSRKQKKAMEGLQAAVENTVKIIQELQEKACLESSPLSAAEEAAAEQLGILSGEDPESSVEEVIMAQSVPESRNPECSSEGLFLGLTASQMSGIFIR</sequence>
<evidence type="ECO:0000256" key="3">
    <source>
        <dbReference type="ARBA" id="ARBA00010684"/>
    </source>
</evidence>
<evidence type="ECO:0000256" key="12">
    <source>
        <dbReference type="ARBA" id="ARBA00023328"/>
    </source>
</evidence>
<evidence type="ECO:0000256" key="10">
    <source>
        <dbReference type="ARBA" id="ARBA00023212"/>
    </source>
</evidence>
<evidence type="ECO:0000256" key="13">
    <source>
        <dbReference type="ARBA" id="ARBA00029651"/>
    </source>
</evidence>
<evidence type="ECO:0000256" key="2">
    <source>
        <dbReference type="ARBA" id="ARBA00004629"/>
    </source>
</evidence>
<feature type="domain" description="Ska2 N-terminal" evidence="14">
    <location>
        <begin position="1"/>
        <end position="104"/>
    </location>
</feature>
<name>A0A7L0XCP2_TYRSA</name>
<dbReference type="GO" id="GO:0000940">
    <property type="term" value="C:outer kinetochore"/>
    <property type="evidence" value="ECO:0007669"/>
    <property type="project" value="InterPro"/>
</dbReference>
<evidence type="ECO:0000256" key="9">
    <source>
        <dbReference type="ARBA" id="ARBA00022838"/>
    </source>
</evidence>
<evidence type="ECO:0000256" key="8">
    <source>
        <dbReference type="ARBA" id="ARBA00022776"/>
    </source>
</evidence>
<dbReference type="GO" id="GO:0005876">
    <property type="term" value="C:spindle microtubule"/>
    <property type="evidence" value="ECO:0007669"/>
    <property type="project" value="InterPro"/>
</dbReference>
<keyword evidence="7" id="KW-0493">Microtubule</keyword>
<comment type="similarity">
    <text evidence="3">Belongs to the SKA2 family.</text>
</comment>
<keyword evidence="4" id="KW-0158">Chromosome</keyword>